<dbReference type="Pfam" id="PF00023">
    <property type="entry name" value="Ank"/>
    <property type="match status" value="1"/>
</dbReference>
<evidence type="ECO:0000313" key="5">
    <source>
        <dbReference type="EMBL" id="CAD9676615.1"/>
    </source>
</evidence>
<organism evidence="5">
    <name type="scientific">Rhizochromulina marina</name>
    <dbReference type="NCBI Taxonomy" id="1034831"/>
    <lineage>
        <taxon>Eukaryota</taxon>
        <taxon>Sar</taxon>
        <taxon>Stramenopiles</taxon>
        <taxon>Ochrophyta</taxon>
        <taxon>Dictyochophyceae</taxon>
        <taxon>Rhizochromulinales</taxon>
        <taxon>Rhizochromulina</taxon>
    </lineage>
</organism>
<feature type="compositionally biased region" description="Low complexity" evidence="4">
    <location>
        <begin position="573"/>
        <end position="586"/>
    </location>
</feature>
<keyword evidence="2 3" id="KW-0040">ANK repeat</keyword>
<evidence type="ECO:0008006" key="6">
    <source>
        <dbReference type="Google" id="ProtNLM"/>
    </source>
</evidence>
<dbReference type="InterPro" id="IPR036871">
    <property type="entry name" value="PX_dom_sf"/>
</dbReference>
<dbReference type="SUPFAM" id="SSF48403">
    <property type="entry name" value="Ankyrin repeat"/>
    <property type="match status" value="1"/>
</dbReference>
<dbReference type="PANTHER" id="PTHR24161:SF119">
    <property type="entry name" value="ANKYRIN REPEAT DOMAIN 44"/>
    <property type="match status" value="1"/>
</dbReference>
<feature type="compositionally biased region" description="Polar residues" evidence="4">
    <location>
        <begin position="672"/>
        <end position="684"/>
    </location>
</feature>
<dbReference type="AlphaFoldDB" id="A0A7S2WBA0"/>
<evidence type="ECO:0000256" key="3">
    <source>
        <dbReference type="PROSITE-ProRule" id="PRU00023"/>
    </source>
</evidence>
<dbReference type="InterPro" id="IPR002110">
    <property type="entry name" value="Ankyrin_rpt"/>
</dbReference>
<accession>A0A7S2WBA0</accession>
<dbReference type="GO" id="GO:0035091">
    <property type="term" value="F:phosphatidylinositol binding"/>
    <property type="evidence" value="ECO:0007669"/>
    <property type="project" value="InterPro"/>
</dbReference>
<dbReference type="EMBL" id="HBHJ01010006">
    <property type="protein sequence ID" value="CAD9676615.1"/>
    <property type="molecule type" value="Transcribed_RNA"/>
</dbReference>
<dbReference type="PROSITE" id="PS50088">
    <property type="entry name" value="ANK_REPEAT"/>
    <property type="match status" value="3"/>
</dbReference>
<feature type="region of interest" description="Disordered" evidence="4">
    <location>
        <begin position="549"/>
        <end position="684"/>
    </location>
</feature>
<dbReference type="PANTHER" id="PTHR24161">
    <property type="entry name" value="ANK_REP_REGION DOMAIN-CONTAINING PROTEIN-RELATED"/>
    <property type="match status" value="1"/>
</dbReference>
<feature type="compositionally biased region" description="Low complexity" evidence="4">
    <location>
        <begin position="553"/>
        <end position="564"/>
    </location>
</feature>
<protein>
    <recommendedName>
        <fullName evidence="6">PX domain-containing protein</fullName>
    </recommendedName>
</protein>
<dbReference type="Pfam" id="PF13637">
    <property type="entry name" value="Ank_4"/>
    <property type="match status" value="1"/>
</dbReference>
<keyword evidence="1" id="KW-0677">Repeat</keyword>
<reference evidence="5" key="1">
    <citation type="submission" date="2021-01" db="EMBL/GenBank/DDBJ databases">
        <authorList>
            <person name="Corre E."/>
            <person name="Pelletier E."/>
            <person name="Niang G."/>
            <person name="Scheremetjew M."/>
            <person name="Finn R."/>
            <person name="Kale V."/>
            <person name="Holt S."/>
            <person name="Cochrane G."/>
            <person name="Meng A."/>
            <person name="Brown T."/>
            <person name="Cohen L."/>
        </authorList>
    </citation>
    <scope>NUCLEOTIDE SEQUENCE</scope>
    <source>
        <strain evidence="5">CCMP1243</strain>
    </source>
</reference>
<dbReference type="Gene3D" id="3.30.1520.10">
    <property type="entry name" value="Phox-like domain"/>
    <property type="match status" value="1"/>
</dbReference>
<dbReference type="PROSITE" id="PS50297">
    <property type="entry name" value="ANK_REP_REGION"/>
    <property type="match status" value="2"/>
</dbReference>
<evidence type="ECO:0000256" key="4">
    <source>
        <dbReference type="SAM" id="MobiDB-lite"/>
    </source>
</evidence>
<dbReference type="CDD" id="cd06093">
    <property type="entry name" value="PX_domain"/>
    <property type="match status" value="1"/>
</dbReference>
<feature type="repeat" description="ANK" evidence="3">
    <location>
        <begin position="406"/>
        <end position="438"/>
    </location>
</feature>
<evidence type="ECO:0000256" key="2">
    <source>
        <dbReference type="ARBA" id="ARBA00023043"/>
    </source>
</evidence>
<dbReference type="SMART" id="SM00248">
    <property type="entry name" value="ANK"/>
    <property type="match status" value="5"/>
</dbReference>
<feature type="repeat" description="ANK" evidence="3">
    <location>
        <begin position="235"/>
        <end position="267"/>
    </location>
</feature>
<dbReference type="Gene3D" id="1.25.40.20">
    <property type="entry name" value="Ankyrin repeat-containing domain"/>
    <property type="match status" value="2"/>
</dbReference>
<dbReference type="InterPro" id="IPR036770">
    <property type="entry name" value="Ankyrin_rpt-contain_sf"/>
</dbReference>
<gene>
    <name evidence="5" type="ORF">RMAR1173_LOCUS6498</name>
</gene>
<dbReference type="SUPFAM" id="SSF64268">
    <property type="entry name" value="PX domain"/>
    <property type="match status" value="1"/>
</dbReference>
<proteinExistence type="predicted"/>
<sequence length="684" mass="73422">MDQTRTLETALWMPQRLSGGWLKIRTPTTGKVEYLNQYDGQRLDEEPRGALLVPSITSMEGGIMSAEDDGFVECMGEQVRQDVMPVVSVASFSLGDGERKPTTYTISLGVHGHTWEACKRYSELEVFLASARQAALVTDSAFAVLPGKLAGISPMLVSMEATAERRRGLLGDFFQHLFQAHPWLLRRKPALGFFSPPPLALGEMLVVAAEDGDLLALLDLLDREECPVDARGSRTGRGAMHEVAVRGDVEMATHLVRAGARIDLSAAPGGEGDPLIGGWAAMHFCCAHGHTAMLDLLLDHGADPNHTSKSGLTPLLIAAQWNQTECALRLLASPRCRQGHFTELEVFHGIPISALHLACQHGNVILAARLVELPAFPKSSRMMLQGRGPASSLPSSSLAALRFPEDGWTCLHWAAQSGHMELSKRLVALGADPTAVAVFTVGRVTIRRTPAAIAREFGFHELANFLSTPSLYHAVGSVEATEHSEKRTGDQRHVARRAGTVPHAPALLDPPSPHALPPPLEPPFGGSWLESHVPRLPFHLPPFRFNRARGESTESASASSAAASESDEHTRSRASSTSSSVGAESAPSPPPSNTRSASLGWERPAHPLGADVAGMPSKTKPRRSRGEALTSFLLGDGHRHTVDAAGGSGPAASGDEETKAHVPGRNRAPFTRPNTSKSKTTWWK</sequence>
<name>A0A7S2WBA0_9STRA</name>
<feature type="repeat" description="ANK" evidence="3">
    <location>
        <begin position="277"/>
        <end position="309"/>
    </location>
</feature>
<evidence type="ECO:0000256" key="1">
    <source>
        <dbReference type="ARBA" id="ARBA00022737"/>
    </source>
</evidence>